<keyword evidence="1" id="KW-0472">Membrane</keyword>
<feature type="transmembrane region" description="Helical" evidence="1">
    <location>
        <begin position="136"/>
        <end position="154"/>
    </location>
</feature>
<keyword evidence="4" id="KW-1185">Reference proteome</keyword>
<dbReference type="PANTHER" id="PTHR10153">
    <property type="entry name" value="SMALL CONDUCTANCE CALCIUM-ACTIVATED POTASSIUM CHANNEL"/>
    <property type="match status" value="1"/>
</dbReference>
<keyword evidence="1" id="KW-1133">Transmembrane helix</keyword>
<dbReference type="InterPro" id="IPR015449">
    <property type="entry name" value="K_chnl_Ca-activ_SK"/>
</dbReference>
<feature type="transmembrane region" description="Helical" evidence="1">
    <location>
        <begin position="224"/>
        <end position="251"/>
    </location>
</feature>
<feature type="transmembrane region" description="Helical" evidence="1">
    <location>
        <begin position="94"/>
        <end position="115"/>
    </location>
</feature>
<name>A0ABD2Q970_9PLAT</name>
<dbReference type="Pfam" id="PF07885">
    <property type="entry name" value="Ion_trans_2"/>
    <property type="match status" value="1"/>
</dbReference>
<reference evidence="3 4" key="1">
    <citation type="submission" date="2024-11" db="EMBL/GenBank/DDBJ databases">
        <title>Adaptive evolution of stress response genes in parasites aligns with host niche diversity.</title>
        <authorList>
            <person name="Hahn C."/>
            <person name="Resl P."/>
        </authorList>
    </citation>
    <scope>NUCLEOTIDE SEQUENCE [LARGE SCALE GENOMIC DNA]</scope>
    <source>
        <strain evidence="3">EGGRZ-B1_66</strain>
        <tissue evidence="3">Body</tissue>
    </source>
</reference>
<evidence type="ECO:0000313" key="3">
    <source>
        <dbReference type="EMBL" id="KAL3316082.1"/>
    </source>
</evidence>
<dbReference type="EMBL" id="JBJKFK010000605">
    <property type="protein sequence ID" value="KAL3316082.1"/>
    <property type="molecule type" value="Genomic_DNA"/>
</dbReference>
<feature type="transmembrane region" description="Helical" evidence="1">
    <location>
        <begin position="45"/>
        <end position="63"/>
    </location>
</feature>
<proteinExistence type="predicted"/>
<protein>
    <submittedName>
        <fullName evidence="3">Potassium intermediate small conductance calcium-activated channel, subfamily N, member 3</fullName>
    </submittedName>
</protein>
<organism evidence="3 4">
    <name type="scientific">Cichlidogyrus casuarinus</name>
    <dbReference type="NCBI Taxonomy" id="1844966"/>
    <lineage>
        <taxon>Eukaryota</taxon>
        <taxon>Metazoa</taxon>
        <taxon>Spiralia</taxon>
        <taxon>Lophotrochozoa</taxon>
        <taxon>Platyhelminthes</taxon>
        <taxon>Monogenea</taxon>
        <taxon>Monopisthocotylea</taxon>
        <taxon>Dactylogyridea</taxon>
        <taxon>Ancyrocephalidae</taxon>
        <taxon>Cichlidogyrus</taxon>
    </lineage>
</organism>
<dbReference type="AlphaFoldDB" id="A0ABD2Q970"/>
<evidence type="ECO:0000256" key="1">
    <source>
        <dbReference type="SAM" id="Phobius"/>
    </source>
</evidence>
<dbReference type="Pfam" id="PF03530">
    <property type="entry name" value="SK_channel"/>
    <property type="match status" value="1"/>
</dbReference>
<accession>A0ABD2Q970</accession>
<dbReference type="Proteomes" id="UP001626550">
    <property type="component" value="Unassembled WGS sequence"/>
</dbReference>
<comment type="caution">
    <text evidence="3">The sequence shown here is derived from an EMBL/GenBank/DDBJ whole genome shotgun (WGS) entry which is preliminary data.</text>
</comment>
<feature type="transmembrane region" description="Helical" evidence="1">
    <location>
        <begin position="180"/>
        <end position="203"/>
    </location>
</feature>
<feature type="domain" description="Potassium channel" evidence="2">
    <location>
        <begin position="244"/>
        <end position="302"/>
    </location>
</feature>
<dbReference type="InterPro" id="IPR013099">
    <property type="entry name" value="K_chnl_dom"/>
</dbReference>
<evidence type="ECO:0000313" key="4">
    <source>
        <dbReference type="Proteomes" id="UP001626550"/>
    </source>
</evidence>
<sequence>MLQAMSQTKTKKQATGGGLCAIFDSDESSTRSFTKLKSLYLQRRVVVILAVVFSITGIILGITSTEISVLRFTTQAGGKIDIDALNREDQFVTYVRYGISCSTVLLILMITYDFFLRRKIQVIEKNLKRFIYAITFKHLASLLLEIAICAIHPLPLDYANFWAVPSKNSVTARKESPVEVILNMLMFLRIYLVARVILLFSPFKRDSTAHSIAKINRVKLDYIFVFKSFMNLYPTQILIGCASVTFLWAAWAVRVCEMNNSSSGLRESYLKNLWFIGVTFLTVGYGDVVPDTICGKTIAIGTGEFCNIMQVADTCCV</sequence>
<keyword evidence="1" id="KW-0812">Transmembrane</keyword>
<gene>
    <name evidence="3" type="primary">KCNN3</name>
    <name evidence="3" type="ORF">Ciccas_005273</name>
</gene>
<evidence type="ECO:0000259" key="2">
    <source>
        <dbReference type="Pfam" id="PF07885"/>
    </source>
</evidence>
<dbReference type="Gene3D" id="1.10.287.70">
    <property type="match status" value="1"/>
</dbReference>
<dbReference type="SUPFAM" id="SSF81324">
    <property type="entry name" value="Voltage-gated potassium channels"/>
    <property type="match status" value="1"/>
</dbReference>